<protein>
    <recommendedName>
        <fullName evidence="3">tRNA threonylcarbamoyladenosine biosynthesis protein TsaE</fullName>
    </recommendedName>
    <alternativeName>
        <fullName evidence="10">t(6)A37 threonylcarbamoyladenosine biosynthesis protein TsaE</fullName>
    </alternativeName>
</protein>
<dbReference type="PANTHER" id="PTHR33540">
    <property type="entry name" value="TRNA THREONYLCARBAMOYLADENOSINE BIOSYNTHESIS PROTEIN TSAE"/>
    <property type="match status" value="1"/>
</dbReference>
<dbReference type="GO" id="GO:0005524">
    <property type="term" value="F:ATP binding"/>
    <property type="evidence" value="ECO:0007669"/>
    <property type="project" value="UniProtKB-KW"/>
</dbReference>
<evidence type="ECO:0000256" key="6">
    <source>
        <dbReference type="ARBA" id="ARBA00022723"/>
    </source>
</evidence>
<dbReference type="Gene3D" id="3.40.50.300">
    <property type="entry name" value="P-loop containing nucleotide triphosphate hydrolases"/>
    <property type="match status" value="1"/>
</dbReference>
<dbReference type="OrthoDB" id="9800307at2"/>
<reference evidence="11 12" key="1">
    <citation type="submission" date="2019-04" db="EMBL/GenBank/DDBJ databases">
        <title>Lampropedia sp YIM MLB12 draf genome.</title>
        <authorList>
            <person name="Wang Y.-X."/>
        </authorList>
    </citation>
    <scope>NUCLEOTIDE SEQUENCE [LARGE SCALE GENOMIC DNA]</scope>
    <source>
        <strain evidence="11 12">YIM MLB12</strain>
    </source>
</reference>
<dbReference type="SUPFAM" id="SSF52540">
    <property type="entry name" value="P-loop containing nucleoside triphosphate hydrolases"/>
    <property type="match status" value="1"/>
</dbReference>
<keyword evidence="5" id="KW-0819">tRNA processing</keyword>
<evidence type="ECO:0000256" key="5">
    <source>
        <dbReference type="ARBA" id="ARBA00022694"/>
    </source>
</evidence>
<dbReference type="GO" id="GO:0046872">
    <property type="term" value="F:metal ion binding"/>
    <property type="evidence" value="ECO:0007669"/>
    <property type="project" value="UniProtKB-KW"/>
</dbReference>
<evidence type="ECO:0000256" key="9">
    <source>
        <dbReference type="ARBA" id="ARBA00022842"/>
    </source>
</evidence>
<organism evidence="11 12">
    <name type="scientific">Lampropedia aestuarii</name>
    <dbReference type="NCBI Taxonomy" id="2562762"/>
    <lineage>
        <taxon>Bacteria</taxon>
        <taxon>Pseudomonadati</taxon>
        <taxon>Pseudomonadota</taxon>
        <taxon>Betaproteobacteria</taxon>
        <taxon>Burkholderiales</taxon>
        <taxon>Comamonadaceae</taxon>
        <taxon>Lampropedia</taxon>
    </lineage>
</organism>
<keyword evidence="11" id="KW-0808">Transferase</keyword>
<name>A0A4S5BMF5_9BURK</name>
<keyword evidence="7" id="KW-0547">Nucleotide-binding</keyword>
<evidence type="ECO:0000256" key="10">
    <source>
        <dbReference type="ARBA" id="ARBA00032441"/>
    </source>
</evidence>
<proteinExistence type="inferred from homology"/>
<comment type="similarity">
    <text evidence="2">Belongs to the TsaE family.</text>
</comment>
<dbReference type="InterPro" id="IPR027417">
    <property type="entry name" value="P-loop_NTPase"/>
</dbReference>
<keyword evidence="12" id="KW-1185">Reference proteome</keyword>
<dbReference type="Proteomes" id="UP000306236">
    <property type="component" value="Unassembled WGS sequence"/>
</dbReference>
<accession>A0A4S5BMF5</accession>
<dbReference type="GO" id="GO:0005737">
    <property type="term" value="C:cytoplasm"/>
    <property type="evidence" value="ECO:0007669"/>
    <property type="project" value="UniProtKB-SubCell"/>
</dbReference>
<evidence type="ECO:0000256" key="7">
    <source>
        <dbReference type="ARBA" id="ARBA00022741"/>
    </source>
</evidence>
<evidence type="ECO:0000313" key="11">
    <source>
        <dbReference type="EMBL" id="THJ32243.1"/>
    </source>
</evidence>
<evidence type="ECO:0000256" key="3">
    <source>
        <dbReference type="ARBA" id="ARBA00019010"/>
    </source>
</evidence>
<evidence type="ECO:0000256" key="1">
    <source>
        <dbReference type="ARBA" id="ARBA00004496"/>
    </source>
</evidence>
<gene>
    <name evidence="11" type="primary">tsaE</name>
    <name evidence="11" type="ORF">E8K88_12475</name>
</gene>
<dbReference type="EMBL" id="SSWX01000016">
    <property type="protein sequence ID" value="THJ32243.1"/>
    <property type="molecule type" value="Genomic_DNA"/>
</dbReference>
<keyword evidence="4" id="KW-0963">Cytoplasm</keyword>
<evidence type="ECO:0000256" key="4">
    <source>
        <dbReference type="ARBA" id="ARBA00022490"/>
    </source>
</evidence>
<dbReference type="AlphaFoldDB" id="A0A4S5BMF5"/>
<dbReference type="Pfam" id="PF02367">
    <property type="entry name" value="TsaE"/>
    <property type="match status" value="1"/>
</dbReference>
<keyword evidence="9" id="KW-0460">Magnesium</keyword>
<keyword evidence="8" id="KW-0067">ATP-binding</keyword>
<evidence type="ECO:0000313" key="12">
    <source>
        <dbReference type="Proteomes" id="UP000306236"/>
    </source>
</evidence>
<evidence type="ECO:0000256" key="8">
    <source>
        <dbReference type="ARBA" id="ARBA00022840"/>
    </source>
</evidence>
<dbReference type="GO" id="GO:0002949">
    <property type="term" value="P:tRNA threonylcarbamoyladenosine modification"/>
    <property type="evidence" value="ECO:0007669"/>
    <property type="project" value="InterPro"/>
</dbReference>
<evidence type="ECO:0000256" key="2">
    <source>
        <dbReference type="ARBA" id="ARBA00007599"/>
    </source>
</evidence>
<sequence>MPDATLLAHTEEQTALIAQCFAQQLQSLKDLRIDLHGDLGAGKTTWTRYLLRALGVEGRIKSPTYALLEQYELPEHALEVFHFDLYRLEDPQEWLESGLQETAQGPGLKLIEWPQKAGELLGTPDLTLFIEFLPTSALQRQFRLQAHSAAGQQLAESVLTCVQ</sequence>
<keyword evidence="6" id="KW-0479">Metal-binding</keyword>
<dbReference type="RefSeq" id="WP_136407002.1">
    <property type="nucleotide sequence ID" value="NZ_JARXRQ010000005.1"/>
</dbReference>
<comment type="subcellular location">
    <subcellularLocation>
        <location evidence="1">Cytoplasm</location>
    </subcellularLocation>
</comment>
<dbReference type="InterPro" id="IPR003442">
    <property type="entry name" value="T6A_TsaE"/>
</dbReference>
<comment type="caution">
    <text evidence="11">The sequence shown here is derived from an EMBL/GenBank/DDBJ whole genome shotgun (WGS) entry which is preliminary data.</text>
</comment>
<dbReference type="NCBIfam" id="TIGR00150">
    <property type="entry name" value="T6A_YjeE"/>
    <property type="match status" value="1"/>
</dbReference>
<dbReference type="PANTHER" id="PTHR33540:SF2">
    <property type="entry name" value="TRNA THREONYLCARBAMOYLADENOSINE BIOSYNTHESIS PROTEIN TSAE"/>
    <property type="match status" value="1"/>
</dbReference>
<dbReference type="GO" id="GO:0016740">
    <property type="term" value="F:transferase activity"/>
    <property type="evidence" value="ECO:0007669"/>
    <property type="project" value="UniProtKB-KW"/>
</dbReference>